<dbReference type="KEGG" id="ang:An09g00150"/>
<gene>
    <name evidence="1" type="ORF">An09g00150</name>
</gene>
<accession>A0AAJ8BRK6</accession>
<evidence type="ECO:0000313" key="1">
    <source>
        <dbReference type="RefSeq" id="XP_059601286.1"/>
    </source>
</evidence>
<proteinExistence type="predicted"/>
<reference evidence="1" key="1">
    <citation type="submission" date="2025-02" db="EMBL/GenBank/DDBJ databases">
        <authorList>
            <consortium name="NCBI Genome Project"/>
        </authorList>
    </citation>
    <scope>NUCLEOTIDE SEQUENCE</scope>
</reference>
<name>A0AAJ8BRK6_ASPNG</name>
<dbReference type="VEuPathDB" id="FungiDB:An09g00150"/>
<protein>
    <submittedName>
        <fullName evidence="1">Uncharacterized protein</fullName>
    </submittedName>
</protein>
<dbReference type="RefSeq" id="XP_059601286.1">
    <property type="nucleotide sequence ID" value="XM_059749522.1"/>
</dbReference>
<reference evidence="1" key="2">
    <citation type="submission" date="2025-08" db="UniProtKB">
        <authorList>
            <consortium name="RefSeq"/>
        </authorList>
    </citation>
    <scope>IDENTIFICATION</scope>
</reference>
<dbReference type="AlphaFoldDB" id="A0AAJ8BRK6"/>
<dbReference type="GeneID" id="84591918"/>
<organism evidence="1">
    <name type="scientific">Aspergillus niger</name>
    <dbReference type="NCBI Taxonomy" id="5061"/>
    <lineage>
        <taxon>Eukaryota</taxon>
        <taxon>Fungi</taxon>
        <taxon>Dikarya</taxon>
        <taxon>Ascomycota</taxon>
        <taxon>Pezizomycotina</taxon>
        <taxon>Eurotiomycetes</taxon>
        <taxon>Eurotiomycetidae</taxon>
        <taxon>Eurotiales</taxon>
        <taxon>Aspergillaceae</taxon>
        <taxon>Aspergillus</taxon>
        <taxon>Aspergillus subgen. Circumdati</taxon>
    </lineage>
</organism>
<sequence length="105" mass="11956">MSLLTKIGAKTVLGLLKISQLTVWHERRPVWRKPGWGSASHHLTAMSRRNLDKYYSIYSSKPRGVIFNHPEVQASLGFQPGFKRLSPDDPSMHGPDITAYVRQVR</sequence>